<dbReference type="AlphaFoldDB" id="A0A820N7L1"/>
<keyword evidence="2" id="KW-1185">Reference proteome</keyword>
<comment type="caution">
    <text evidence="1">The sequence shown here is derived from an EMBL/GenBank/DDBJ whole genome shotgun (WGS) entry which is preliminary data.</text>
</comment>
<protein>
    <submittedName>
        <fullName evidence="1">Uncharacterized protein</fullName>
    </submittedName>
</protein>
<evidence type="ECO:0000313" key="2">
    <source>
        <dbReference type="Proteomes" id="UP000663866"/>
    </source>
</evidence>
<organism evidence="1 2">
    <name type="scientific">Rotaria magnacalcarata</name>
    <dbReference type="NCBI Taxonomy" id="392030"/>
    <lineage>
        <taxon>Eukaryota</taxon>
        <taxon>Metazoa</taxon>
        <taxon>Spiralia</taxon>
        <taxon>Gnathifera</taxon>
        <taxon>Rotifera</taxon>
        <taxon>Eurotatoria</taxon>
        <taxon>Bdelloidea</taxon>
        <taxon>Philodinida</taxon>
        <taxon>Philodinidae</taxon>
        <taxon>Rotaria</taxon>
    </lineage>
</organism>
<accession>A0A820N7L1</accession>
<dbReference type="Proteomes" id="UP000663866">
    <property type="component" value="Unassembled WGS sequence"/>
</dbReference>
<evidence type="ECO:0000313" key="1">
    <source>
        <dbReference type="EMBL" id="CAF4384876.1"/>
    </source>
</evidence>
<gene>
    <name evidence="1" type="ORF">OVN521_LOCUS33936</name>
</gene>
<proteinExistence type="predicted"/>
<sequence length="248" mass="28806">MEYKRSMIVYDLDSLVGVNQSESESSMGTSTSTSIVNQSIYIYVTSRFREAAIEASCTDKRQKNERWAIAVVRDPFLLKKFTTDVDFTFTNEQIEQDEEEHRRSTITLVCVKCRDLYVESDNKMGSCNYHDGFVYDNLARDLKKYKPSRAIEELNREEFISYTNPKKKEEIEKGKTRFKYICCYATVQVGAGFNGCKKGKHGFGNSRKKNFAGQILDKQMIDKWETACDENPEYNQQYADLFDSRKNI</sequence>
<reference evidence="1" key="1">
    <citation type="submission" date="2021-02" db="EMBL/GenBank/DDBJ databases">
        <authorList>
            <person name="Nowell W R."/>
        </authorList>
    </citation>
    <scope>NUCLEOTIDE SEQUENCE</scope>
</reference>
<name>A0A820N7L1_9BILA</name>
<dbReference type="EMBL" id="CAJOBG010039341">
    <property type="protein sequence ID" value="CAF4384876.1"/>
    <property type="molecule type" value="Genomic_DNA"/>
</dbReference>